<dbReference type="Proteomes" id="UP000676386">
    <property type="component" value="Unassembled WGS sequence"/>
</dbReference>
<name>A0ABS5J808_9BACT</name>
<evidence type="ECO:0000256" key="1">
    <source>
        <dbReference type="SAM" id="SignalP"/>
    </source>
</evidence>
<gene>
    <name evidence="2" type="ORF">KE626_28030</name>
</gene>
<keyword evidence="3" id="KW-1185">Reference proteome</keyword>
<dbReference type="RefSeq" id="WP_211976347.1">
    <property type="nucleotide sequence ID" value="NZ_CBFHAM010000134.1"/>
</dbReference>
<evidence type="ECO:0000313" key="2">
    <source>
        <dbReference type="EMBL" id="MBS0031210.1"/>
    </source>
</evidence>
<reference evidence="2 3" key="1">
    <citation type="submission" date="2021-04" db="EMBL/GenBank/DDBJ databases">
        <title>Chitinophaga sp. nov., isolated from the rhizosphere soil.</title>
        <authorList>
            <person name="He S."/>
        </authorList>
    </citation>
    <scope>NUCLEOTIDE SEQUENCE [LARGE SCALE GENOMIC DNA]</scope>
    <source>
        <strain evidence="2 3">2R12</strain>
    </source>
</reference>
<proteinExistence type="predicted"/>
<accession>A0ABS5J808</accession>
<protein>
    <recommendedName>
        <fullName evidence="4">Substrate import-associated zinc metallohydrolase lipoprotein</fullName>
    </recommendedName>
</protein>
<sequence>MKLTIFSKALLILLLAGGWSACKDEKLNITTPPVGLGGDSTGTTPTDVFIHDNLTVPYNIAVYYKWQPGMLDFPYDIVPPLEAQVKPALEALIAVTFKPYNDQTGSTAFLRKYLPKTLKLAGTAQYESNGTIILGQAEGGTAMLLYEINKFTRQAKDSAILKDMGHTMHHEFGHILHQNIMYPVTFRSITPAYTGNWFNVTDQDARMEGFISAYAESDPSEDFVEMIATMLIGGRNGLSGYDDYEKIMAEQTGGPGSESYNLLRAKEAAVVDYFASAWKIDFYALQRKCRLELTGYFQ</sequence>
<feature type="signal peptide" evidence="1">
    <location>
        <begin position="1"/>
        <end position="21"/>
    </location>
</feature>
<dbReference type="SUPFAM" id="SSF55486">
    <property type="entry name" value="Metalloproteases ('zincins'), catalytic domain"/>
    <property type="match status" value="1"/>
</dbReference>
<dbReference type="Pfam" id="PF15890">
    <property type="entry name" value="Peptidase_Mx1"/>
    <property type="match status" value="1"/>
</dbReference>
<keyword evidence="1" id="KW-0732">Signal</keyword>
<evidence type="ECO:0000313" key="3">
    <source>
        <dbReference type="Proteomes" id="UP000676386"/>
    </source>
</evidence>
<dbReference type="Gene3D" id="3.40.390.70">
    <property type="match status" value="1"/>
</dbReference>
<dbReference type="InterPro" id="IPR030890">
    <property type="entry name" value="LP_HExxH_w_TonB"/>
</dbReference>
<evidence type="ECO:0008006" key="4">
    <source>
        <dbReference type="Google" id="ProtNLM"/>
    </source>
</evidence>
<dbReference type="EMBL" id="JAGTXB010000020">
    <property type="protein sequence ID" value="MBS0031210.1"/>
    <property type="molecule type" value="Genomic_DNA"/>
</dbReference>
<comment type="caution">
    <text evidence="2">The sequence shown here is derived from an EMBL/GenBank/DDBJ whole genome shotgun (WGS) entry which is preliminary data.</text>
</comment>
<dbReference type="PROSITE" id="PS51257">
    <property type="entry name" value="PROKAR_LIPOPROTEIN"/>
    <property type="match status" value="1"/>
</dbReference>
<organism evidence="2 3">
    <name type="scientific">Chitinophaga hostae</name>
    <dbReference type="NCBI Taxonomy" id="2831022"/>
    <lineage>
        <taxon>Bacteria</taxon>
        <taxon>Pseudomonadati</taxon>
        <taxon>Bacteroidota</taxon>
        <taxon>Chitinophagia</taxon>
        <taxon>Chitinophagales</taxon>
        <taxon>Chitinophagaceae</taxon>
        <taxon>Chitinophaga</taxon>
    </lineage>
</organism>
<feature type="chain" id="PRO_5045364111" description="Substrate import-associated zinc metallohydrolase lipoprotein" evidence="1">
    <location>
        <begin position="22"/>
        <end position="298"/>
    </location>
</feature>
<dbReference type="NCBIfam" id="TIGR04549">
    <property type="entry name" value="LP_HExxH_w_tonB"/>
    <property type="match status" value="1"/>
</dbReference>